<evidence type="ECO:0000259" key="2">
    <source>
        <dbReference type="Pfam" id="PF24883"/>
    </source>
</evidence>
<dbReference type="InterPro" id="IPR027417">
    <property type="entry name" value="P-loop_NTPase"/>
</dbReference>
<evidence type="ECO:0000313" key="3">
    <source>
        <dbReference type="EMBL" id="KAK1772152.1"/>
    </source>
</evidence>
<dbReference type="PANTHER" id="PTHR10039:SF5">
    <property type="entry name" value="NACHT DOMAIN-CONTAINING PROTEIN"/>
    <property type="match status" value="1"/>
</dbReference>
<dbReference type="GeneID" id="85308303"/>
<reference evidence="3" key="1">
    <citation type="submission" date="2023-06" db="EMBL/GenBank/DDBJ databases">
        <title>Genome-scale phylogeny and comparative genomics of the fungal order Sordariales.</title>
        <authorList>
            <consortium name="Lawrence Berkeley National Laboratory"/>
            <person name="Hensen N."/>
            <person name="Bonometti L."/>
            <person name="Westerberg I."/>
            <person name="Brannstrom I.O."/>
            <person name="Guillou S."/>
            <person name="Cros-Aarteil S."/>
            <person name="Calhoun S."/>
            <person name="Haridas S."/>
            <person name="Kuo A."/>
            <person name="Mondo S."/>
            <person name="Pangilinan J."/>
            <person name="Riley R."/>
            <person name="Labutti K."/>
            <person name="Andreopoulos B."/>
            <person name="Lipzen A."/>
            <person name="Chen C."/>
            <person name="Yanf M."/>
            <person name="Daum C."/>
            <person name="Ng V."/>
            <person name="Clum A."/>
            <person name="Steindorff A."/>
            <person name="Ohm R."/>
            <person name="Martin F."/>
            <person name="Silar P."/>
            <person name="Natvig D."/>
            <person name="Lalanne C."/>
            <person name="Gautier V."/>
            <person name="Ament-Velasquez S.L."/>
            <person name="Kruys A."/>
            <person name="Hutchinson M.I."/>
            <person name="Powell A.J."/>
            <person name="Barry K."/>
            <person name="Miller A.N."/>
            <person name="Grigoriev I.V."/>
            <person name="Debuchy R."/>
            <person name="Gladieux P."/>
            <person name="Thoren M.H."/>
            <person name="Johannesson H."/>
        </authorList>
    </citation>
    <scope>NUCLEOTIDE SEQUENCE</scope>
    <source>
        <strain evidence="3">8032-3</strain>
    </source>
</reference>
<organism evidence="3 4">
    <name type="scientific">Phialemonium atrogriseum</name>
    <dbReference type="NCBI Taxonomy" id="1093897"/>
    <lineage>
        <taxon>Eukaryota</taxon>
        <taxon>Fungi</taxon>
        <taxon>Dikarya</taxon>
        <taxon>Ascomycota</taxon>
        <taxon>Pezizomycotina</taxon>
        <taxon>Sordariomycetes</taxon>
        <taxon>Sordariomycetidae</taxon>
        <taxon>Cephalothecales</taxon>
        <taxon>Cephalothecaceae</taxon>
        <taxon>Phialemonium</taxon>
    </lineage>
</organism>
<comment type="caution">
    <text evidence="3">The sequence shown here is derived from an EMBL/GenBank/DDBJ whole genome shotgun (WGS) entry which is preliminary data.</text>
</comment>
<name>A0AAJ0FLG3_9PEZI</name>
<dbReference type="RefSeq" id="XP_060288365.1">
    <property type="nucleotide sequence ID" value="XM_060425116.1"/>
</dbReference>
<dbReference type="Proteomes" id="UP001244011">
    <property type="component" value="Unassembled WGS sequence"/>
</dbReference>
<feature type="non-terminal residue" evidence="3">
    <location>
        <position position="900"/>
    </location>
</feature>
<dbReference type="InterPro" id="IPR029058">
    <property type="entry name" value="AB_hydrolase_fold"/>
</dbReference>
<accession>A0AAJ0FLG3</accession>
<dbReference type="SUPFAM" id="SSF53474">
    <property type="entry name" value="alpha/beta-Hydrolases"/>
    <property type="match status" value="1"/>
</dbReference>
<keyword evidence="4" id="KW-1185">Reference proteome</keyword>
<keyword evidence="1" id="KW-0677">Repeat</keyword>
<feature type="domain" description="Nephrocystin 3-like N-terminal" evidence="2">
    <location>
        <begin position="361"/>
        <end position="534"/>
    </location>
</feature>
<evidence type="ECO:0000256" key="1">
    <source>
        <dbReference type="ARBA" id="ARBA00022737"/>
    </source>
</evidence>
<evidence type="ECO:0000313" key="4">
    <source>
        <dbReference type="Proteomes" id="UP001244011"/>
    </source>
</evidence>
<dbReference type="AlphaFoldDB" id="A0AAJ0FLG3"/>
<proteinExistence type="predicted"/>
<gene>
    <name evidence="3" type="ORF">QBC33DRAFT_463161</name>
</gene>
<dbReference type="InterPro" id="IPR056884">
    <property type="entry name" value="NPHP3-like_N"/>
</dbReference>
<dbReference type="Pfam" id="PF24883">
    <property type="entry name" value="NPHP3_N"/>
    <property type="match status" value="1"/>
</dbReference>
<protein>
    <recommendedName>
        <fullName evidence="2">Nephrocystin 3-like N-terminal domain-containing protein</fullName>
    </recommendedName>
</protein>
<dbReference type="Gene3D" id="3.40.50.300">
    <property type="entry name" value="P-loop containing nucleotide triphosphate hydrolases"/>
    <property type="match status" value="1"/>
</dbReference>
<dbReference type="EMBL" id="MU838997">
    <property type="protein sequence ID" value="KAK1772152.1"/>
    <property type="molecule type" value="Genomic_DNA"/>
</dbReference>
<sequence length="900" mass="101658">MDPPDTTPQPPVARSIGITTIVNEPAEAALDIIFVHGFTGHPQRTWTHKRRDATGSEERPSKVRRLMSLSDSIRRRDAKTAVYWPRDLVPEVLPHARVMTYGYDTHIRHQFVGPALNKNQVYDIAWDFLQEATAQRQHCLTRPVLFVAHSLGGIVVKETLRRSSGCYMGHSHLRGIFDSTVGIMFFGTPHRGSEPRGLIKSTIESLGKILLFRLNQQIVDTLLPTSERLRELRDEFGPLAHRQGWKIHSFQEQLGVAVLNGDKVVEDSSSSMDLPAIETTQHINRDHMEMCRFTGPDDTEFKKIASALVRMADGLRPSDQGSQKETTGSLTKSERKLLLDSLGFDRMEARRLAIKKSHPRTCEWLLEQQEYMDWTAVSKLGEHHGFLWIRGHAGTGKSTLMKFALAREREKKDKIIISFFFNARGQELERSMLGMYRSLLRQLLAKAPRLQRALDVLSLTMVAKDGHEWSIESLKSVLEQAVLGLGKTSLVCYIDALDECDESDISDMLSFFETVGRDVTANGGINLRVCISSRHFPAFDISTGLKFDLEGQRGHKQDIVNYVDRKLKLTDYDQAEQLRTEVKTKAKGVFMWAALVVDLLNKEYNRGRLFSLQEKLTQIPTGLHSLFHEIMTKDSQDNEDLLLCVQWMLFSQRPLRPEALYHAIIASGRLKAGAEPQPVARGSFVPTIEVIRRLIVDTSKGLVEVTSLVPPTVQFIHESVRDYLLKEDGLVQLWPSLGEGPGPRGQCHERLKACCLAIMDAYASDGDIHDPLPPEASPTEYHKRRQAICESSPLLQYAASSLLYHADRAEGCGVSQNTFLEMLGVGLGRFIDLTNIFEQHEVRRHTREVPLLYLLAEANCPNLCRIHPDRQDYLLMTTERHYCALFAARAIGNDAVVSTF</sequence>
<dbReference type="SUPFAM" id="SSF52540">
    <property type="entry name" value="P-loop containing nucleoside triphosphate hydrolases"/>
    <property type="match status" value="1"/>
</dbReference>
<dbReference type="Gene3D" id="3.40.50.1820">
    <property type="entry name" value="alpha/beta hydrolase"/>
    <property type="match status" value="1"/>
</dbReference>
<dbReference type="PANTHER" id="PTHR10039">
    <property type="entry name" value="AMELOGENIN"/>
    <property type="match status" value="1"/>
</dbReference>